<dbReference type="EnsemblMetazoa" id="CJA39880b.1">
    <property type="protein sequence ID" value="CJA39880b.1"/>
    <property type="gene ID" value="WBGene00215728"/>
</dbReference>
<accession>A0A8R1ISC5</accession>
<dbReference type="PANTHER" id="PTHR23022:SF134">
    <property type="entry name" value="TRANSPOSABLE ELEMENT TC1 TRANSPOSASE"/>
    <property type="match status" value="1"/>
</dbReference>
<evidence type="ECO:0000313" key="2">
    <source>
        <dbReference type="Proteomes" id="UP000005237"/>
    </source>
</evidence>
<sequence>MQHGVIRGCVDRLLLFGLDDDVRNVLSAYDNQRVCRHTDRKLLRLFPLSERTDVSDESKFMLFGSDGISYVRRPVGTRFNPKYQTPFVKHDGDNVMVWSCFSSHEVGPLHRIRGNMDRFVYEQILQNVMLPFARVFPKVRYLFQQDNDPKHKSNHIIVSEMSQTIDCVGSDSIVCSNQPAKKMSSWLVSILEGLQISIN</sequence>
<evidence type="ECO:0000313" key="1">
    <source>
        <dbReference type="EnsemblMetazoa" id="CJA39880b.1"/>
    </source>
</evidence>
<dbReference type="InterPro" id="IPR036397">
    <property type="entry name" value="RNaseH_sf"/>
</dbReference>
<reference evidence="1" key="2">
    <citation type="submission" date="2022-06" db="UniProtKB">
        <authorList>
            <consortium name="EnsemblMetazoa"/>
        </authorList>
    </citation>
    <scope>IDENTIFICATION</scope>
    <source>
        <strain evidence="1">DF5081</strain>
    </source>
</reference>
<name>A0A8R1ISC5_CAEJA</name>
<protein>
    <submittedName>
        <fullName evidence="1">Uncharacterized protein</fullName>
    </submittedName>
</protein>
<organism evidence="1 2">
    <name type="scientific">Caenorhabditis japonica</name>
    <dbReference type="NCBI Taxonomy" id="281687"/>
    <lineage>
        <taxon>Eukaryota</taxon>
        <taxon>Metazoa</taxon>
        <taxon>Ecdysozoa</taxon>
        <taxon>Nematoda</taxon>
        <taxon>Chromadorea</taxon>
        <taxon>Rhabditida</taxon>
        <taxon>Rhabditina</taxon>
        <taxon>Rhabditomorpha</taxon>
        <taxon>Rhabditoidea</taxon>
        <taxon>Rhabditidae</taxon>
        <taxon>Peloderinae</taxon>
        <taxon>Caenorhabditis</taxon>
    </lineage>
</organism>
<dbReference type="AlphaFoldDB" id="A0A8R1ISC5"/>
<dbReference type="PANTHER" id="PTHR23022">
    <property type="entry name" value="TRANSPOSABLE ELEMENT-RELATED"/>
    <property type="match status" value="1"/>
</dbReference>
<proteinExistence type="predicted"/>
<reference evidence="2" key="1">
    <citation type="submission" date="2010-08" db="EMBL/GenBank/DDBJ databases">
        <authorList>
            <consortium name="Caenorhabditis japonica Sequencing Consortium"/>
            <person name="Wilson R.K."/>
        </authorList>
    </citation>
    <scope>NUCLEOTIDE SEQUENCE [LARGE SCALE GENOMIC DNA]</scope>
    <source>
        <strain evidence="2">DF5081</strain>
    </source>
</reference>
<dbReference type="GO" id="GO:0003676">
    <property type="term" value="F:nucleic acid binding"/>
    <property type="evidence" value="ECO:0007669"/>
    <property type="project" value="InterPro"/>
</dbReference>
<dbReference type="Gene3D" id="3.30.420.10">
    <property type="entry name" value="Ribonuclease H-like superfamily/Ribonuclease H"/>
    <property type="match status" value="1"/>
</dbReference>
<keyword evidence="2" id="KW-1185">Reference proteome</keyword>
<dbReference type="InterPro" id="IPR052338">
    <property type="entry name" value="Transposase_5"/>
</dbReference>
<dbReference type="Proteomes" id="UP000005237">
    <property type="component" value="Unassembled WGS sequence"/>
</dbReference>